<dbReference type="Gene3D" id="1.10.443.10">
    <property type="entry name" value="Intergrase catalytic core"/>
    <property type="match status" value="1"/>
</dbReference>
<dbReference type="GO" id="GO:0006310">
    <property type="term" value="P:DNA recombination"/>
    <property type="evidence" value="ECO:0007669"/>
    <property type="project" value="UniProtKB-KW"/>
</dbReference>
<dbReference type="PROSITE" id="PS51898">
    <property type="entry name" value="TYR_RECOMBINASE"/>
    <property type="match status" value="1"/>
</dbReference>
<dbReference type="AlphaFoldDB" id="A0AAW9RKR2"/>
<dbReference type="PANTHER" id="PTHR30349:SF64">
    <property type="entry name" value="PROPHAGE INTEGRASE INTD-RELATED"/>
    <property type="match status" value="1"/>
</dbReference>
<dbReference type="GO" id="GO:0015074">
    <property type="term" value="P:DNA integration"/>
    <property type="evidence" value="ECO:0007669"/>
    <property type="project" value="UniProtKB-KW"/>
</dbReference>
<comment type="caution">
    <text evidence="4">The sequence shown here is derived from an EMBL/GenBank/DDBJ whole genome shotgun (WGS) entry which is preliminary data.</text>
</comment>
<dbReference type="RefSeq" id="WP_340331870.1">
    <property type="nucleotide sequence ID" value="NZ_JAZHOF010000010.1"/>
</dbReference>
<dbReference type="PANTHER" id="PTHR30349">
    <property type="entry name" value="PHAGE INTEGRASE-RELATED"/>
    <property type="match status" value="1"/>
</dbReference>
<evidence type="ECO:0000259" key="3">
    <source>
        <dbReference type="PROSITE" id="PS51898"/>
    </source>
</evidence>
<dbReference type="SUPFAM" id="SSF56349">
    <property type="entry name" value="DNA breaking-rejoining enzymes"/>
    <property type="match status" value="1"/>
</dbReference>
<feature type="domain" description="Tyr recombinase" evidence="3">
    <location>
        <begin position="22"/>
        <end position="194"/>
    </location>
</feature>
<evidence type="ECO:0000256" key="2">
    <source>
        <dbReference type="ARBA" id="ARBA00023172"/>
    </source>
</evidence>
<proteinExistence type="predicted"/>
<organism evidence="4 5">
    <name type="scientific">Microbaculum marinum</name>
    <dbReference type="NCBI Taxonomy" id="1764581"/>
    <lineage>
        <taxon>Bacteria</taxon>
        <taxon>Pseudomonadati</taxon>
        <taxon>Pseudomonadota</taxon>
        <taxon>Alphaproteobacteria</taxon>
        <taxon>Hyphomicrobiales</taxon>
        <taxon>Tepidamorphaceae</taxon>
        <taxon>Microbaculum</taxon>
    </lineage>
</organism>
<dbReference type="InterPro" id="IPR013762">
    <property type="entry name" value="Integrase-like_cat_sf"/>
</dbReference>
<evidence type="ECO:0000313" key="4">
    <source>
        <dbReference type="EMBL" id="MEJ8574169.1"/>
    </source>
</evidence>
<name>A0AAW9RKR2_9HYPH</name>
<keyword evidence="5" id="KW-1185">Reference proteome</keyword>
<dbReference type="Proteomes" id="UP001378188">
    <property type="component" value="Unassembled WGS sequence"/>
</dbReference>
<dbReference type="GO" id="GO:0003677">
    <property type="term" value="F:DNA binding"/>
    <property type="evidence" value="ECO:0007669"/>
    <property type="project" value="InterPro"/>
</dbReference>
<reference evidence="4 5" key="1">
    <citation type="submission" date="2024-02" db="EMBL/GenBank/DDBJ databases">
        <title>Genome analysis and characterization of Microbaculum marinisediminis sp. nov., isolated from marine sediment.</title>
        <authorList>
            <person name="Du Z.-J."/>
            <person name="Ye Y.-Q."/>
            <person name="Zhang Z.-R."/>
            <person name="Yuan S.-M."/>
            <person name="Zhang X.-Y."/>
        </authorList>
    </citation>
    <scope>NUCLEOTIDE SEQUENCE [LARGE SCALE GENOMIC DNA]</scope>
    <source>
        <strain evidence="4 5">SDUM1044001</strain>
    </source>
</reference>
<gene>
    <name evidence="4" type="ORF">V3328_21985</name>
</gene>
<dbReference type="EMBL" id="JAZHOF010000010">
    <property type="protein sequence ID" value="MEJ8574169.1"/>
    <property type="molecule type" value="Genomic_DNA"/>
</dbReference>
<dbReference type="InterPro" id="IPR011010">
    <property type="entry name" value="DNA_brk_join_enz"/>
</dbReference>
<protein>
    <submittedName>
        <fullName evidence="4">Tyrosine-type recombinase/integrase</fullName>
    </submittedName>
</protein>
<dbReference type="Pfam" id="PF00589">
    <property type="entry name" value="Phage_integrase"/>
    <property type="match status" value="1"/>
</dbReference>
<dbReference type="InterPro" id="IPR050090">
    <property type="entry name" value="Tyrosine_recombinase_XerCD"/>
</dbReference>
<evidence type="ECO:0000256" key="1">
    <source>
        <dbReference type="ARBA" id="ARBA00022908"/>
    </source>
</evidence>
<keyword evidence="1" id="KW-0229">DNA integration</keyword>
<accession>A0AAW9RKR2</accession>
<evidence type="ECO:0000313" key="5">
    <source>
        <dbReference type="Proteomes" id="UP001378188"/>
    </source>
</evidence>
<sequence length="196" mass="21660">MTNRHAERVRGERTYSLYAPSGARKYVNAAERTRFLRAADSRDPATRALCLMLVYTGCRLSEALNLTADAVQPDSGIIAIASLKKRRTGIVREVPVPDILIGAIRQAKENSGSDQIWPLSRTWSWTLVKRVMAQADITGIQATPKGLRHGFAIHAVECGIPLTLVQKWLGHAQLSTTAIYANAVGPEERRIAARMW</sequence>
<keyword evidence="2" id="KW-0233">DNA recombination</keyword>
<dbReference type="InterPro" id="IPR002104">
    <property type="entry name" value="Integrase_catalytic"/>
</dbReference>